<comment type="miscellaneous">
    <text evidence="3">The reaction proceeds via a thioester-linked acyl-enzyme intermediate.</text>
</comment>
<comment type="similarity">
    <text evidence="3">Belongs to the octanoyltransferase LipL family.</text>
</comment>
<gene>
    <name evidence="3" type="primary">lipL</name>
    <name evidence="5" type="ORF">J7W16_16620</name>
</gene>
<keyword evidence="1 3" id="KW-0808">Transferase</keyword>
<dbReference type="InterPro" id="IPR045864">
    <property type="entry name" value="aa-tRNA-synth_II/BPL/LPL"/>
</dbReference>
<feature type="site" description="Lowers pKa of active site Cys" evidence="3">
    <location>
        <position position="155"/>
    </location>
</feature>
<dbReference type="GO" id="GO:0033819">
    <property type="term" value="F:lipoyl(octanoyl) transferase activity"/>
    <property type="evidence" value="ECO:0007669"/>
    <property type="project" value="InterPro"/>
</dbReference>
<keyword evidence="2 3" id="KW-0012">Acyltransferase</keyword>
<dbReference type="InterPro" id="IPR004143">
    <property type="entry name" value="BPL_LPL_catalytic"/>
</dbReference>
<proteinExistence type="inferred from homology"/>
<reference evidence="5" key="1">
    <citation type="submission" date="2021-03" db="EMBL/GenBank/DDBJ databases">
        <title>Bacillus suaedae sp. nov., isolated from Suaeda aralocaspica.</title>
        <authorList>
            <person name="Lei R.F.R."/>
        </authorList>
    </citation>
    <scope>NUCLEOTIDE SEQUENCE</scope>
    <source>
        <strain evidence="5">YZJH907-2</strain>
    </source>
</reference>
<protein>
    <recommendedName>
        <fullName evidence="3">Octanoyl-[GcvH]:protein N-octanoyltransferase</fullName>
        <ecNumber evidence="3">2.3.1.204</ecNumber>
    </recommendedName>
    <alternativeName>
        <fullName evidence="3">Octanoyl-[GcvH]:E2 amidotransferase</fullName>
    </alternativeName>
</protein>
<comment type="caution">
    <text evidence="5">The sequence shown here is derived from an EMBL/GenBank/DDBJ whole genome shotgun (WGS) entry which is preliminary data.</text>
</comment>
<dbReference type="Pfam" id="PF21948">
    <property type="entry name" value="LplA-B_cat"/>
    <property type="match status" value="1"/>
</dbReference>
<dbReference type="Proteomes" id="UP000678228">
    <property type="component" value="Unassembled WGS sequence"/>
</dbReference>
<dbReference type="Gene3D" id="3.30.930.10">
    <property type="entry name" value="Bira Bifunctional Protein, Domain 2"/>
    <property type="match status" value="1"/>
</dbReference>
<comment type="catalytic activity">
    <reaction evidence="3">
        <text>N(6)-octanoyl-L-lysyl-[glycine-cleavage complex H protein] + L-lysyl-[lipoyl-carrier protein] = N(6)-octanoyl-L-lysyl-[lipoyl-carrier protein] + L-lysyl-[glycine-cleavage complex H protein]</text>
        <dbReference type="Rhea" id="RHEA:20213"/>
        <dbReference type="Rhea" id="RHEA-COMP:10500"/>
        <dbReference type="Rhea" id="RHEA-COMP:10501"/>
        <dbReference type="Rhea" id="RHEA-COMP:10503"/>
        <dbReference type="Rhea" id="RHEA-COMP:10504"/>
        <dbReference type="ChEBI" id="CHEBI:29969"/>
        <dbReference type="ChEBI" id="CHEBI:78809"/>
        <dbReference type="EC" id="2.3.1.204"/>
    </reaction>
</comment>
<dbReference type="InterPro" id="IPR050664">
    <property type="entry name" value="Octanoyltrans_LipM/LipL"/>
</dbReference>
<accession>A0A940WXY3</accession>
<dbReference type="InterPro" id="IPR024897">
    <property type="entry name" value="LipL"/>
</dbReference>
<dbReference type="GO" id="GO:0009249">
    <property type="term" value="P:protein lipoylation"/>
    <property type="evidence" value="ECO:0007669"/>
    <property type="project" value="UniProtKB-UniRule"/>
</dbReference>
<dbReference type="SUPFAM" id="SSF55681">
    <property type="entry name" value="Class II aaRS and biotin synthetases"/>
    <property type="match status" value="1"/>
</dbReference>
<feature type="domain" description="BPL/LPL catalytic" evidence="4">
    <location>
        <begin position="39"/>
        <end position="223"/>
    </location>
</feature>
<evidence type="ECO:0000313" key="6">
    <source>
        <dbReference type="Proteomes" id="UP000678228"/>
    </source>
</evidence>
<dbReference type="PANTHER" id="PTHR43679">
    <property type="entry name" value="OCTANOYLTRANSFERASE LIPM-RELATED"/>
    <property type="match status" value="1"/>
</dbReference>
<comment type="pathway">
    <text evidence="3">Protein modification; protein lipoylation via endogenous pathway; protein N(6)-(lipoyl)lysine from octanoyl-[acyl-carrier-protein].</text>
</comment>
<dbReference type="GO" id="GO:0016874">
    <property type="term" value="F:ligase activity"/>
    <property type="evidence" value="ECO:0007669"/>
    <property type="project" value="UniProtKB-KW"/>
</dbReference>
<dbReference type="PANTHER" id="PTHR43679:SF2">
    <property type="entry name" value="OCTANOYL-[GCVH]:PROTEIN N-OCTANOYLTRANSFERASE"/>
    <property type="match status" value="1"/>
</dbReference>
<dbReference type="CDD" id="cd16443">
    <property type="entry name" value="LplA"/>
    <property type="match status" value="1"/>
</dbReference>
<keyword evidence="5" id="KW-0436">Ligase</keyword>
<name>A0A940WXY3_9BACI</name>
<comment type="function">
    <text evidence="3">Catalyzes the amidotransfer (transamidation) of the octanoyl moiety from octanoyl-GcvH to the lipoyl domain of the E2 subunit of lipoate-dependent enzymes.</text>
</comment>
<evidence type="ECO:0000256" key="2">
    <source>
        <dbReference type="ARBA" id="ARBA00023315"/>
    </source>
</evidence>
<dbReference type="EMBL" id="JAGKSQ010000007">
    <property type="protein sequence ID" value="MBP3952747.1"/>
    <property type="molecule type" value="Genomic_DNA"/>
</dbReference>
<dbReference type="AlphaFoldDB" id="A0A940WXY3"/>
<dbReference type="HAMAP" id="MF_02119">
    <property type="entry name" value="LipL"/>
    <property type="match status" value="1"/>
</dbReference>
<dbReference type="RefSeq" id="WP_210598594.1">
    <property type="nucleotide sequence ID" value="NZ_JAGKSQ010000007.1"/>
</dbReference>
<evidence type="ECO:0000259" key="4">
    <source>
        <dbReference type="PROSITE" id="PS51733"/>
    </source>
</evidence>
<organism evidence="5 6">
    <name type="scientific">Halalkalibacter suaedae</name>
    <dbReference type="NCBI Taxonomy" id="2822140"/>
    <lineage>
        <taxon>Bacteria</taxon>
        <taxon>Bacillati</taxon>
        <taxon>Bacillota</taxon>
        <taxon>Bacilli</taxon>
        <taxon>Bacillales</taxon>
        <taxon>Bacillaceae</taxon>
        <taxon>Halalkalibacter</taxon>
    </lineage>
</organism>
<keyword evidence="6" id="KW-1185">Reference proteome</keyword>
<dbReference type="EC" id="2.3.1.204" evidence="3"/>
<evidence type="ECO:0000256" key="3">
    <source>
        <dbReference type="HAMAP-Rule" id="MF_02119"/>
    </source>
</evidence>
<dbReference type="PROSITE" id="PS51733">
    <property type="entry name" value="BPL_LPL_CATALYTIC"/>
    <property type="match status" value="1"/>
</dbReference>
<dbReference type="GO" id="GO:0009107">
    <property type="term" value="P:lipoate biosynthetic process"/>
    <property type="evidence" value="ECO:0007669"/>
    <property type="project" value="UniProtKB-UniRule"/>
</dbReference>
<feature type="active site" description="Acyl-thioester intermediate" evidence="3">
    <location>
        <position position="143"/>
    </location>
</feature>
<evidence type="ECO:0000256" key="1">
    <source>
        <dbReference type="ARBA" id="ARBA00022679"/>
    </source>
</evidence>
<sequence length="274" mass="30347">MKNISTSWRFLDHSTLGLNFDALQSFAYDDTLSTVVGQQDAPPTIRPWVHEKTVVLGIQDSRLPYIEDGQAYLEAEGYRVVVRNSGGLAVVLDPGILNLSLIIKEEKGFTIDAGYELMYSFIQRLFADFPVHIEAKEIVGSYCPGSFDLSIGGKKFAGISQRRIRGGVAVQIYLCVDGSGEDRAQLIQNFYTKSVQGAPTKFSYPQIVPATMASLSDLLDTPLTITDIVGRILHSLHDEGIKLHIQALSPAEINMLQTHYERINQRNIKAMNLG</sequence>
<evidence type="ECO:0000313" key="5">
    <source>
        <dbReference type="EMBL" id="MBP3952747.1"/>
    </source>
</evidence>